<dbReference type="Proteomes" id="UP000005753">
    <property type="component" value="Chromosome"/>
</dbReference>
<dbReference type="HOGENOM" id="CLU_1432572_0_0_9"/>
<name>I5AR12_EUBC6</name>
<evidence type="ECO:0000256" key="1">
    <source>
        <dbReference type="SAM" id="Phobius"/>
    </source>
</evidence>
<keyword evidence="1" id="KW-1133">Transmembrane helix</keyword>
<gene>
    <name evidence="2" type="ORF">EubceDRAFT1_0377</name>
</gene>
<protein>
    <submittedName>
        <fullName evidence="2">Uncharacterized protein</fullName>
    </submittedName>
</protein>
<keyword evidence="3" id="KW-1185">Reference proteome</keyword>
<keyword evidence="1" id="KW-0812">Transmembrane</keyword>
<proteinExistence type="predicted"/>
<reference evidence="2 3" key="1">
    <citation type="submission" date="2010-08" db="EMBL/GenBank/DDBJ databases">
        <authorList>
            <consortium name="US DOE Joint Genome Institute (JGI-PGF)"/>
            <person name="Lucas S."/>
            <person name="Copeland A."/>
            <person name="Lapidus A."/>
            <person name="Cheng J.-F."/>
            <person name="Bruce D."/>
            <person name="Goodwin L."/>
            <person name="Pitluck S."/>
            <person name="Land M.L."/>
            <person name="Hauser L."/>
            <person name="Chang Y.-J."/>
            <person name="Anderson I.J."/>
            <person name="Johnson E."/>
            <person name="Mulhopadhyay B."/>
            <person name="Kyrpides N."/>
            <person name="Woyke T.J."/>
        </authorList>
    </citation>
    <scope>NUCLEOTIDE SEQUENCE [LARGE SCALE GENOMIC DNA]</scope>
    <source>
        <strain evidence="2 3">6</strain>
    </source>
</reference>
<evidence type="ECO:0000313" key="2">
    <source>
        <dbReference type="EMBL" id="EIM56235.1"/>
    </source>
</evidence>
<accession>I5AR12</accession>
<dbReference type="EMBL" id="CM001487">
    <property type="protein sequence ID" value="EIM56235.1"/>
    <property type="molecule type" value="Genomic_DNA"/>
</dbReference>
<evidence type="ECO:0000313" key="3">
    <source>
        <dbReference type="Proteomes" id="UP000005753"/>
    </source>
</evidence>
<feature type="transmembrane region" description="Helical" evidence="1">
    <location>
        <begin position="21"/>
        <end position="42"/>
    </location>
</feature>
<organism evidence="2 3">
    <name type="scientific">Eubacterium cellulosolvens (strain ATCC 43171 / JCM 9499 / 6)</name>
    <name type="common">Cillobacterium cellulosolvens</name>
    <dbReference type="NCBI Taxonomy" id="633697"/>
    <lineage>
        <taxon>Bacteria</taxon>
        <taxon>Bacillati</taxon>
        <taxon>Bacillota</taxon>
        <taxon>Clostridia</taxon>
        <taxon>Eubacteriales</taxon>
        <taxon>Eubacteriaceae</taxon>
        <taxon>Eubacterium</taxon>
    </lineage>
</organism>
<reference evidence="2 3" key="2">
    <citation type="submission" date="2012-02" db="EMBL/GenBank/DDBJ databases">
        <title>Improved High-Quality Draft sequence of Eubacterium cellulosolvens 6.</title>
        <authorList>
            <consortium name="US DOE Joint Genome Institute"/>
            <person name="Lucas S."/>
            <person name="Han J."/>
            <person name="Lapidus A."/>
            <person name="Cheng J.-F."/>
            <person name="Goodwin L."/>
            <person name="Pitluck S."/>
            <person name="Peters L."/>
            <person name="Mikhailova N."/>
            <person name="Gu W."/>
            <person name="Detter J.C."/>
            <person name="Han C."/>
            <person name="Tapia R."/>
            <person name="Land M."/>
            <person name="Hauser L."/>
            <person name="Kyrpides N."/>
            <person name="Ivanova N."/>
            <person name="Pagani I."/>
            <person name="Johnson E."/>
            <person name="Mukhopadhyay B."/>
            <person name="Anderson I."/>
            <person name="Woyke T."/>
        </authorList>
    </citation>
    <scope>NUCLEOTIDE SEQUENCE [LARGE SCALE GENOMIC DNA]</scope>
    <source>
        <strain evidence="2 3">6</strain>
    </source>
</reference>
<sequence length="189" mass="21841">MQNENNTREQRFMECLHSDRVIVLLLCALAVCFAIGWGVLVWNENRIRHLSASDVIVTKDSTYRAEIENVSWKRDDISLTKDFIVISGYLYRSGVAVEKAAIRIVLKDPASGEYLVLPTDLTVRTDITEKNNDGNNYDYCGFSVRIPYWEELDGKDYEIFAQYDLNNEKRTYVPFHTTIKNKAKELEDA</sequence>
<dbReference type="AlphaFoldDB" id="I5AR12"/>
<keyword evidence="1" id="KW-0472">Membrane</keyword>
<dbReference type="OrthoDB" id="2060541at2"/>
<dbReference type="STRING" id="633697.EubceDRAFT1_0377"/>